<keyword evidence="8" id="KW-1185">Reference proteome</keyword>
<comment type="similarity">
    <text evidence="1">Belongs to the WD repeat mio family.</text>
</comment>
<feature type="region of interest" description="Disordered" evidence="4">
    <location>
        <begin position="188"/>
        <end position="217"/>
    </location>
</feature>
<sequence>MSISKAKRVQWQPKSGSTAFLVGGTELRLYEWIPPDAAESKVVFRTLALNGDSTLMKCYAWSPNPNIENLVAIGYSTGKTSLVQFSSDSRTGLARSSSSIIARIPSTSSITAQQSPSSSLSSAANMLTSHVLADFTTRNSRACNAVAFCSTDYRFLASGLDKVRSDHCLFVWDTTIATTSVATPVWKGRPDLGKESPIQRSSSASSVTSLTESTAHTRNTGALESNCVAQYGIGDSVSSLDWLSMGSPRIVAGMGAKIRIFDLKAPSHMPPISINTKAVHGVAADPFHTYRFASYDIDGTIRLWDCRKPTEAALTFPSDDKSGIIFMSWSPFRQGMLASLGRDSSVIKIWNIQEGPPREAPLSSYADDPGSRSGSVGISGIGPALASPSIPGSASPDLLDSPNGRGVEQFPEELLPSSPMLWRLRTVKSITGAPAGFSWMPFSTESDFSQRMIVAYNKEPMFEIVHLQETLKLAWAPQGQLATTAGKSICMVNPSVKLESIRNGSDETVNRIANKLFDNDISVLMRCRARAGYGMDTKKNFEVVENSSLKELWALVLDAQNRVAANGTVLEKTDYSFKGIANVIDDMAVSLNLVIFGGHVSHQGHSRHSSLPNSPTKSEPSSASAAVSSTYLPFRVYSNPYRKLALIMCGFGLEGDYSDEQNSSSFERRLREMENDREFEKAAGWAFFHASNLSRAVQALNSSRDERLKLVAAAMAGYPNFQFGGSTSLWKDLTESLSRELEGPYLRAMFALMSSNGNWSTVLEGPDHDANGNRGLPIRDRIAIALRYLTDEQLTAYIRKTTQQMRQTGNIEGLLLTGLTSVGVDLFEEYVDCTGDVQSACLVMSLVVPKRFVDVRVDSWVENYRLLLDRWELFHIRAKFDIARRRYMPPEPMGEALVPAQVYSVMIPTCQPAQNNQPRSKVTVCPNPKCGQPLPRCSLCLLALGTVTENLQSFARKADGSTMSGFDTWFTWCSKCRHGGHAGHILDWFDKHNDCPLEDCKCNCLS</sequence>
<evidence type="ECO:0000256" key="3">
    <source>
        <dbReference type="ARBA" id="ARBA00022737"/>
    </source>
</evidence>
<dbReference type="EMBL" id="QEAN01000406">
    <property type="protein sequence ID" value="TPX38382.1"/>
    <property type="molecule type" value="Genomic_DNA"/>
</dbReference>
<dbReference type="InterPro" id="IPR049092">
    <property type="entry name" value="MIOS_a-sol"/>
</dbReference>
<feature type="compositionally biased region" description="Low complexity" evidence="4">
    <location>
        <begin position="201"/>
        <end position="214"/>
    </location>
</feature>
<evidence type="ECO:0000256" key="2">
    <source>
        <dbReference type="ARBA" id="ARBA00022574"/>
    </source>
</evidence>
<keyword evidence="3" id="KW-0677">Repeat</keyword>
<evidence type="ECO:0000259" key="5">
    <source>
        <dbReference type="Pfam" id="PF17034"/>
    </source>
</evidence>
<dbReference type="Pfam" id="PF21719">
    <property type="entry name" value="MIOS_a-sol"/>
    <property type="match status" value="1"/>
</dbReference>
<dbReference type="InterPro" id="IPR036322">
    <property type="entry name" value="WD40_repeat_dom_sf"/>
</dbReference>
<evidence type="ECO:0000313" key="7">
    <source>
        <dbReference type="EMBL" id="TPX38382.1"/>
    </source>
</evidence>
<keyword evidence="2" id="KW-0853">WD repeat</keyword>
<dbReference type="Pfam" id="PF21720">
    <property type="entry name" value="MIOS_WD40"/>
    <property type="match status" value="1"/>
</dbReference>
<dbReference type="VEuPathDB" id="FungiDB:SeMB42_g06774"/>
<dbReference type="SUPFAM" id="SSF50978">
    <property type="entry name" value="WD40 repeat-like"/>
    <property type="match status" value="1"/>
</dbReference>
<dbReference type="GO" id="GO:1904263">
    <property type="term" value="P:positive regulation of TORC1 signaling"/>
    <property type="evidence" value="ECO:0007669"/>
    <property type="project" value="TreeGrafter"/>
</dbReference>
<gene>
    <name evidence="7" type="ORF">SeMB42_g06774</name>
</gene>
<dbReference type="InterPro" id="IPR037593">
    <property type="entry name" value="MIOS/Sea4"/>
</dbReference>
<dbReference type="InterPro" id="IPR015943">
    <property type="entry name" value="WD40/YVTN_repeat-like_dom_sf"/>
</dbReference>
<feature type="domain" description="MIOS-like alpha-solenoid" evidence="6">
    <location>
        <begin position="525"/>
        <end position="788"/>
    </location>
</feature>
<dbReference type="Pfam" id="PF17034">
    <property type="entry name" value="zinc_ribbon_16"/>
    <property type="match status" value="1"/>
</dbReference>
<dbReference type="GO" id="GO:0005737">
    <property type="term" value="C:cytoplasm"/>
    <property type="evidence" value="ECO:0007669"/>
    <property type="project" value="TreeGrafter"/>
</dbReference>
<dbReference type="Gene3D" id="2.130.10.10">
    <property type="entry name" value="YVTN repeat-like/Quinoprotein amine dehydrogenase"/>
    <property type="match status" value="1"/>
</dbReference>
<dbReference type="STRING" id="286115.A0A507CFH9"/>
<dbReference type="PANTHER" id="PTHR16453:SF9">
    <property type="entry name" value="GATOR COMPLEX PROTEIN MIOS"/>
    <property type="match status" value="1"/>
</dbReference>
<evidence type="ECO:0000256" key="1">
    <source>
        <dbReference type="ARBA" id="ARBA00009713"/>
    </source>
</evidence>
<protein>
    <submittedName>
        <fullName evidence="7">Uncharacterized protein</fullName>
    </submittedName>
</protein>
<comment type="caution">
    <text evidence="7">The sequence shown here is derived from an EMBL/GenBank/DDBJ whole genome shotgun (WGS) entry which is preliminary data.</text>
</comment>
<reference evidence="7 8" key="1">
    <citation type="journal article" date="2019" name="Sci. Rep.">
        <title>Comparative genomics of chytrid fungi reveal insights into the obligate biotrophic and pathogenic lifestyle of Synchytrium endobioticum.</title>
        <authorList>
            <person name="van de Vossenberg B.T.L.H."/>
            <person name="Warris S."/>
            <person name="Nguyen H.D.T."/>
            <person name="van Gent-Pelzer M.P.E."/>
            <person name="Joly D.L."/>
            <person name="van de Geest H.C."/>
            <person name="Bonants P.J.M."/>
            <person name="Smith D.S."/>
            <person name="Levesque C.A."/>
            <person name="van der Lee T.A.J."/>
        </authorList>
    </citation>
    <scope>NUCLEOTIDE SEQUENCE [LARGE SCALE GENOMIC DNA]</scope>
    <source>
        <strain evidence="7 8">MB42</strain>
    </source>
</reference>
<dbReference type="PANTHER" id="PTHR16453">
    <property type="entry name" value="WD40 DOMAIN-CONTAINING PROTEIN MIO FAMILY MEMBER"/>
    <property type="match status" value="1"/>
</dbReference>
<dbReference type="CDD" id="cd16691">
    <property type="entry name" value="mRING-H2-C3H3C2_Mio"/>
    <property type="match status" value="1"/>
</dbReference>
<dbReference type="InterPro" id="IPR031488">
    <property type="entry name" value="Zn_ribbon_mio"/>
</dbReference>
<accession>A0A507CFH9</accession>
<dbReference type="Proteomes" id="UP000317494">
    <property type="component" value="Unassembled WGS sequence"/>
</dbReference>
<feature type="domain" description="GATOR2 complex protein MIO zinc-ribbon like" evidence="5">
    <location>
        <begin position="919"/>
        <end position="1004"/>
    </location>
</feature>
<feature type="region of interest" description="Disordered" evidence="4">
    <location>
        <begin position="358"/>
        <end position="378"/>
    </location>
</feature>
<dbReference type="AlphaFoldDB" id="A0A507CFH9"/>
<proteinExistence type="inferred from homology"/>
<dbReference type="InterPro" id="IPR001680">
    <property type="entry name" value="WD40_rpt"/>
</dbReference>
<evidence type="ECO:0000256" key="4">
    <source>
        <dbReference type="SAM" id="MobiDB-lite"/>
    </source>
</evidence>
<organism evidence="7 8">
    <name type="scientific">Synchytrium endobioticum</name>
    <dbReference type="NCBI Taxonomy" id="286115"/>
    <lineage>
        <taxon>Eukaryota</taxon>
        <taxon>Fungi</taxon>
        <taxon>Fungi incertae sedis</taxon>
        <taxon>Chytridiomycota</taxon>
        <taxon>Chytridiomycota incertae sedis</taxon>
        <taxon>Chytridiomycetes</taxon>
        <taxon>Synchytriales</taxon>
        <taxon>Synchytriaceae</taxon>
        <taxon>Synchytrium</taxon>
    </lineage>
</organism>
<evidence type="ECO:0000259" key="6">
    <source>
        <dbReference type="Pfam" id="PF21719"/>
    </source>
</evidence>
<name>A0A507CFH9_9FUNG</name>
<evidence type="ECO:0000313" key="8">
    <source>
        <dbReference type="Proteomes" id="UP000317494"/>
    </source>
</evidence>
<dbReference type="SMART" id="SM00320">
    <property type="entry name" value="WD40"/>
    <property type="match status" value="5"/>
</dbReference>